<evidence type="ECO:0000313" key="2">
    <source>
        <dbReference type="EMBL" id="KAF1966616.1"/>
    </source>
</evidence>
<dbReference type="OrthoDB" id="61900at2759"/>
<accession>A0A6A5UUL2</accession>
<evidence type="ECO:0000313" key="3">
    <source>
        <dbReference type="Proteomes" id="UP000800036"/>
    </source>
</evidence>
<reference evidence="2" key="1">
    <citation type="journal article" date="2020" name="Stud. Mycol.">
        <title>101 Dothideomycetes genomes: a test case for predicting lifestyles and emergence of pathogens.</title>
        <authorList>
            <person name="Haridas S."/>
            <person name="Albert R."/>
            <person name="Binder M."/>
            <person name="Bloem J."/>
            <person name="Labutti K."/>
            <person name="Salamov A."/>
            <person name="Andreopoulos B."/>
            <person name="Baker S."/>
            <person name="Barry K."/>
            <person name="Bills G."/>
            <person name="Bluhm B."/>
            <person name="Cannon C."/>
            <person name="Castanera R."/>
            <person name="Culley D."/>
            <person name="Daum C."/>
            <person name="Ezra D."/>
            <person name="Gonzalez J."/>
            <person name="Henrissat B."/>
            <person name="Kuo A."/>
            <person name="Liang C."/>
            <person name="Lipzen A."/>
            <person name="Lutzoni F."/>
            <person name="Magnuson J."/>
            <person name="Mondo S."/>
            <person name="Nolan M."/>
            <person name="Ohm R."/>
            <person name="Pangilinan J."/>
            <person name="Park H.-J."/>
            <person name="Ramirez L."/>
            <person name="Alfaro M."/>
            <person name="Sun H."/>
            <person name="Tritt A."/>
            <person name="Yoshinaga Y."/>
            <person name="Zwiers L.-H."/>
            <person name="Turgeon B."/>
            <person name="Goodwin S."/>
            <person name="Spatafora J."/>
            <person name="Crous P."/>
            <person name="Grigoriev I."/>
        </authorList>
    </citation>
    <scope>NUCLEOTIDE SEQUENCE</scope>
    <source>
        <strain evidence="2">CBS 107.79</strain>
    </source>
</reference>
<dbReference type="EMBL" id="ML976743">
    <property type="protein sequence ID" value="KAF1966616.1"/>
    <property type="molecule type" value="Genomic_DNA"/>
</dbReference>
<proteinExistence type="predicted"/>
<protein>
    <recommendedName>
        <fullName evidence="1">DUF7708 domain-containing protein</fullName>
    </recommendedName>
</protein>
<dbReference type="Proteomes" id="UP000800036">
    <property type="component" value="Unassembled WGS sequence"/>
</dbReference>
<dbReference type="InterPro" id="IPR056125">
    <property type="entry name" value="DUF7708"/>
</dbReference>
<dbReference type="AlphaFoldDB" id="A0A6A5UUL2"/>
<gene>
    <name evidence="2" type="ORF">BU23DRAFT_544051</name>
</gene>
<evidence type="ECO:0000259" key="1">
    <source>
        <dbReference type="Pfam" id="PF24809"/>
    </source>
</evidence>
<name>A0A6A5UUL2_9PLEO</name>
<organism evidence="2 3">
    <name type="scientific">Bimuria novae-zelandiae CBS 107.79</name>
    <dbReference type="NCBI Taxonomy" id="1447943"/>
    <lineage>
        <taxon>Eukaryota</taxon>
        <taxon>Fungi</taxon>
        <taxon>Dikarya</taxon>
        <taxon>Ascomycota</taxon>
        <taxon>Pezizomycotina</taxon>
        <taxon>Dothideomycetes</taxon>
        <taxon>Pleosporomycetidae</taxon>
        <taxon>Pleosporales</taxon>
        <taxon>Massarineae</taxon>
        <taxon>Didymosphaeriaceae</taxon>
        <taxon>Bimuria</taxon>
    </lineage>
</organism>
<sequence>MLTILDQGILNRATLIVELAVALVSIADKLPRAHLNLELYNTADMEAALARLYTCILLFFRLCARWYNRSSWARLWSSLRDTFEVKYKDLIEDIELYSDLVEGFARAGARVEVRNIHALTEADHRGLAGIDAKIKAAFDAQA</sequence>
<feature type="domain" description="DUF7708" evidence="1">
    <location>
        <begin position="2"/>
        <end position="112"/>
    </location>
</feature>
<dbReference type="Pfam" id="PF24809">
    <property type="entry name" value="DUF7708"/>
    <property type="match status" value="1"/>
</dbReference>
<keyword evidence="3" id="KW-1185">Reference proteome</keyword>